<protein>
    <submittedName>
        <fullName evidence="1">Uncharacterized protein</fullName>
    </submittedName>
</protein>
<comment type="caution">
    <text evidence="1">The sequence shown here is derived from an EMBL/GenBank/DDBJ whole genome shotgun (WGS) entry which is preliminary data.</text>
</comment>
<evidence type="ECO:0000313" key="2">
    <source>
        <dbReference type="Proteomes" id="UP001642483"/>
    </source>
</evidence>
<keyword evidence="2" id="KW-1185">Reference proteome</keyword>
<dbReference type="Proteomes" id="UP001642483">
    <property type="component" value="Unassembled WGS sequence"/>
</dbReference>
<evidence type="ECO:0000313" key="1">
    <source>
        <dbReference type="EMBL" id="CAK8671002.1"/>
    </source>
</evidence>
<dbReference type="EMBL" id="CAWYQH010000001">
    <property type="protein sequence ID" value="CAK8671002.1"/>
    <property type="molecule type" value="Genomic_DNA"/>
</dbReference>
<name>A0ABP0EY89_CLALP</name>
<organism evidence="1 2">
    <name type="scientific">Clavelina lepadiformis</name>
    <name type="common">Light-bulb sea squirt</name>
    <name type="synonym">Ascidia lepadiformis</name>
    <dbReference type="NCBI Taxonomy" id="159417"/>
    <lineage>
        <taxon>Eukaryota</taxon>
        <taxon>Metazoa</taxon>
        <taxon>Chordata</taxon>
        <taxon>Tunicata</taxon>
        <taxon>Ascidiacea</taxon>
        <taxon>Aplousobranchia</taxon>
        <taxon>Clavelinidae</taxon>
        <taxon>Clavelina</taxon>
    </lineage>
</organism>
<reference evidence="1 2" key="1">
    <citation type="submission" date="2024-02" db="EMBL/GenBank/DDBJ databases">
        <authorList>
            <person name="Daric V."/>
            <person name="Darras S."/>
        </authorList>
    </citation>
    <scope>NUCLEOTIDE SEQUENCE [LARGE SCALE GENOMIC DNA]</scope>
</reference>
<proteinExistence type="predicted"/>
<accession>A0ABP0EY89</accession>
<gene>
    <name evidence="1" type="ORF">CVLEPA_LOCUS31</name>
</gene>
<sequence length="112" mass="12612">MAAGPGKDDGLIICVRDHKTFSRYGDATIVMPGWLKEGLDNLVRFNGEGCEIVFPIKEKKIFQVPLQQKQYSGCGSWPEVAENLQRLQFLFLATKQFLVNDSRAVRLVAPKQ</sequence>